<comment type="caution">
    <text evidence="6">The sequence shown here is derived from an EMBL/GenBank/DDBJ whole genome shotgun (WGS) entry which is preliminary data.</text>
</comment>
<organism evidence="6 7">
    <name type="scientific">Candidatus Nomurabacteria bacterium RIFCSPHIGHO2_01_FULL_39_10</name>
    <dbReference type="NCBI Taxonomy" id="1801733"/>
    <lineage>
        <taxon>Bacteria</taxon>
        <taxon>Candidatus Nomuraibacteriota</taxon>
    </lineage>
</organism>
<dbReference type="PRINTS" id="PR00149">
    <property type="entry name" value="FUMRATELYASE"/>
</dbReference>
<evidence type="ECO:0000256" key="2">
    <source>
        <dbReference type="ARBA" id="ARBA00012338"/>
    </source>
</evidence>
<keyword evidence="6" id="KW-0456">Lyase</keyword>
<sequence length="403" mass="45701">MKKIWDTKGGKEDNSKTHQAVENYTVGVDYLLDLELLPYDIQGTIAHAKMLHKIKILNSKELSILLSGVNKIFSLWKEGKFTIDKSQEDSATAIEAYLTENYGDVGKKVHTGRSRNDQILVTTRLFSKEKLLEIKKEAESLVDALDVQIKKQGKIKMPGYTHMQRAMPSSVGMWLGSYHDSLEDDLSLLEAVLQIIDQNPLGSAAGYGENTLGLDRKFTTKELNFKRVQKNPMYCGFSRGKFENIILQGVESVMFDIGKIASDLLLFTTKEFDFFSLPDSFRTGSSIMPQKKNYDVLELIRGNIAIFNGYQHQIENVIKNLPTGYNRDFQLTKEPYIKGIRLALETIQVAILVVKNLEAKKENLEAACTPELYATDEALQLVKQGKSFREAYQEIKEKFSQRS</sequence>
<dbReference type="EC" id="4.3.2.1" evidence="2 4"/>
<dbReference type="EMBL" id="MFTJ01000023">
    <property type="protein sequence ID" value="OGI65656.1"/>
    <property type="molecule type" value="Genomic_DNA"/>
</dbReference>
<dbReference type="Pfam" id="PF00206">
    <property type="entry name" value="Lyase_1"/>
    <property type="match status" value="1"/>
</dbReference>
<dbReference type="Gene3D" id="1.10.275.10">
    <property type="entry name" value="Fumarase/aspartase (N-terminal domain)"/>
    <property type="match status" value="1"/>
</dbReference>
<dbReference type="Proteomes" id="UP000178700">
    <property type="component" value="Unassembled WGS sequence"/>
</dbReference>
<dbReference type="InterPro" id="IPR000362">
    <property type="entry name" value="Fumarate_lyase_fam"/>
</dbReference>
<gene>
    <name evidence="6" type="ORF">A2642_00385</name>
</gene>
<dbReference type="GO" id="GO:0005829">
    <property type="term" value="C:cytosol"/>
    <property type="evidence" value="ECO:0007669"/>
    <property type="project" value="TreeGrafter"/>
</dbReference>
<keyword evidence="3" id="KW-0028">Amino-acid biosynthesis</keyword>
<evidence type="ECO:0000256" key="3">
    <source>
        <dbReference type="ARBA" id="ARBA00022571"/>
    </source>
</evidence>
<proteinExistence type="predicted"/>
<evidence type="ECO:0000259" key="5">
    <source>
        <dbReference type="Pfam" id="PF00206"/>
    </source>
</evidence>
<name>A0A1F6V842_9BACT</name>
<dbReference type="PANTHER" id="PTHR43814:SF1">
    <property type="entry name" value="ARGININOSUCCINATE LYASE"/>
    <property type="match status" value="1"/>
</dbReference>
<dbReference type="InterPro" id="IPR009049">
    <property type="entry name" value="Argininosuccinate_lyase"/>
</dbReference>
<dbReference type="CDD" id="cd01359">
    <property type="entry name" value="Argininosuccinate_lyase"/>
    <property type="match status" value="1"/>
</dbReference>
<dbReference type="PRINTS" id="PR00145">
    <property type="entry name" value="ARGSUCLYASE"/>
</dbReference>
<dbReference type="InterPro" id="IPR020557">
    <property type="entry name" value="Fumarate_lyase_CS"/>
</dbReference>
<dbReference type="SUPFAM" id="SSF48557">
    <property type="entry name" value="L-aspartase-like"/>
    <property type="match status" value="1"/>
</dbReference>
<dbReference type="NCBIfam" id="TIGR00838">
    <property type="entry name" value="argH"/>
    <property type="match status" value="1"/>
</dbReference>
<accession>A0A1F6V842</accession>
<dbReference type="AlphaFoldDB" id="A0A1F6V842"/>
<evidence type="ECO:0000313" key="6">
    <source>
        <dbReference type="EMBL" id="OGI65656.1"/>
    </source>
</evidence>
<dbReference type="GO" id="GO:0004056">
    <property type="term" value="F:argininosuccinate lyase activity"/>
    <property type="evidence" value="ECO:0007669"/>
    <property type="project" value="UniProtKB-UniRule"/>
</dbReference>
<dbReference type="InterPro" id="IPR008948">
    <property type="entry name" value="L-Aspartase-like"/>
</dbReference>
<evidence type="ECO:0000313" key="7">
    <source>
        <dbReference type="Proteomes" id="UP000178700"/>
    </source>
</evidence>
<dbReference type="PANTHER" id="PTHR43814">
    <property type="entry name" value="ARGININOSUCCINATE LYASE"/>
    <property type="match status" value="1"/>
</dbReference>
<protein>
    <recommendedName>
        <fullName evidence="2 4">Argininosuccinate lyase</fullName>
        <ecNumber evidence="2 4">4.3.2.1</ecNumber>
    </recommendedName>
</protein>
<dbReference type="PROSITE" id="PS00163">
    <property type="entry name" value="FUMARATE_LYASES"/>
    <property type="match status" value="1"/>
</dbReference>
<dbReference type="InterPro" id="IPR022761">
    <property type="entry name" value="Fumarate_lyase_N"/>
</dbReference>
<dbReference type="GO" id="GO:0042450">
    <property type="term" value="P:L-arginine biosynthetic process via ornithine"/>
    <property type="evidence" value="ECO:0007669"/>
    <property type="project" value="UniProtKB-UniRule"/>
</dbReference>
<evidence type="ECO:0000256" key="1">
    <source>
        <dbReference type="ARBA" id="ARBA00004941"/>
    </source>
</evidence>
<dbReference type="InterPro" id="IPR024083">
    <property type="entry name" value="Fumarase/histidase_N"/>
</dbReference>
<keyword evidence="3" id="KW-0055">Arginine biosynthesis</keyword>
<evidence type="ECO:0000256" key="4">
    <source>
        <dbReference type="NCBIfam" id="TIGR00838"/>
    </source>
</evidence>
<dbReference type="Gene3D" id="1.10.40.30">
    <property type="entry name" value="Fumarase/aspartase (C-terminal domain)"/>
    <property type="match status" value="1"/>
</dbReference>
<reference evidence="6 7" key="1">
    <citation type="journal article" date="2016" name="Nat. Commun.">
        <title>Thousands of microbial genomes shed light on interconnected biogeochemical processes in an aquifer system.</title>
        <authorList>
            <person name="Anantharaman K."/>
            <person name="Brown C.T."/>
            <person name="Hug L.A."/>
            <person name="Sharon I."/>
            <person name="Castelle C.J."/>
            <person name="Probst A.J."/>
            <person name="Thomas B.C."/>
            <person name="Singh A."/>
            <person name="Wilkins M.J."/>
            <person name="Karaoz U."/>
            <person name="Brodie E.L."/>
            <person name="Williams K.H."/>
            <person name="Hubbard S.S."/>
            <person name="Banfield J.F."/>
        </authorList>
    </citation>
    <scope>NUCLEOTIDE SEQUENCE [LARGE SCALE GENOMIC DNA]</scope>
</reference>
<dbReference type="UniPathway" id="UPA00068">
    <property type="reaction ID" value="UER00114"/>
</dbReference>
<feature type="domain" description="Fumarate lyase N-terminal" evidence="5">
    <location>
        <begin position="35"/>
        <end position="302"/>
    </location>
</feature>
<dbReference type="Gene3D" id="1.20.200.10">
    <property type="entry name" value="Fumarase/aspartase (Central domain)"/>
    <property type="match status" value="1"/>
</dbReference>
<comment type="pathway">
    <text evidence="1">Amino-acid biosynthesis; L-arginine biosynthesis; L-arginine from L-ornithine and carbamoyl phosphate: step 3/3.</text>
</comment>